<organism evidence="2 3">
    <name type="scientific">Nephila pilipes</name>
    <name type="common">Giant wood spider</name>
    <name type="synonym">Nephila maculata</name>
    <dbReference type="NCBI Taxonomy" id="299642"/>
    <lineage>
        <taxon>Eukaryota</taxon>
        <taxon>Metazoa</taxon>
        <taxon>Ecdysozoa</taxon>
        <taxon>Arthropoda</taxon>
        <taxon>Chelicerata</taxon>
        <taxon>Arachnida</taxon>
        <taxon>Araneae</taxon>
        <taxon>Araneomorphae</taxon>
        <taxon>Entelegynae</taxon>
        <taxon>Araneoidea</taxon>
        <taxon>Nephilidae</taxon>
        <taxon>Nephila</taxon>
    </lineage>
</organism>
<dbReference type="AlphaFoldDB" id="A0A8X6PPP1"/>
<keyword evidence="3" id="KW-1185">Reference proteome</keyword>
<accession>A0A8X6PPP1</accession>
<protein>
    <submittedName>
        <fullName evidence="2">Uncharacterized protein</fullName>
    </submittedName>
</protein>
<reference evidence="2" key="1">
    <citation type="submission" date="2020-08" db="EMBL/GenBank/DDBJ databases">
        <title>Multicomponent nature underlies the extraordinary mechanical properties of spider dragline silk.</title>
        <authorList>
            <person name="Kono N."/>
            <person name="Nakamura H."/>
            <person name="Mori M."/>
            <person name="Yoshida Y."/>
            <person name="Ohtoshi R."/>
            <person name="Malay A.D."/>
            <person name="Moran D.A.P."/>
            <person name="Tomita M."/>
            <person name="Numata K."/>
            <person name="Arakawa K."/>
        </authorList>
    </citation>
    <scope>NUCLEOTIDE SEQUENCE</scope>
</reference>
<dbReference type="EMBL" id="BMAW01118964">
    <property type="protein sequence ID" value="GFT82380.1"/>
    <property type="molecule type" value="Genomic_DNA"/>
</dbReference>
<dbReference type="Proteomes" id="UP000887013">
    <property type="component" value="Unassembled WGS sequence"/>
</dbReference>
<evidence type="ECO:0000313" key="2">
    <source>
        <dbReference type="EMBL" id="GFT82380.1"/>
    </source>
</evidence>
<comment type="caution">
    <text evidence="2">The sequence shown here is derived from an EMBL/GenBank/DDBJ whole genome shotgun (WGS) entry which is preliminary data.</text>
</comment>
<evidence type="ECO:0000256" key="1">
    <source>
        <dbReference type="SAM" id="MobiDB-lite"/>
    </source>
</evidence>
<proteinExistence type="predicted"/>
<name>A0A8X6PPP1_NEPPI</name>
<feature type="region of interest" description="Disordered" evidence="1">
    <location>
        <begin position="86"/>
        <end position="108"/>
    </location>
</feature>
<sequence>MRRNHCGKHRAATEKIKEKNYCFGGKNIVCGNGWFSAHAQETKLSQLEIVTSSRDGGRHRLLSSKKNWILKEIEKFQQNHLEKLATPTTNQSKHYLRPFNSSDRKTSSHQINTRLSLTHFNHSEYKEPALPHKNTELEFKAYQG</sequence>
<evidence type="ECO:0000313" key="3">
    <source>
        <dbReference type="Proteomes" id="UP000887013"/>
    </source>
</evidence>
<gene>
    <name evidence="2" type="ORF">NPIL_495951</name>
</gene>